<organism evidence="2 3">
    <name type="scientific">Streptomyces hydrogenans</name>
    <dbReference type="NCBI Taxonomy" id="1873719"/>
    <lineage>
        <taxon>Bacteria</taxon>
        <taxon>Bacillati</taxon>
        <taxon>Actinomycetota</taxon>
        <taxon>Actinomycetes</taxon>
        <taxon>Kitasatosporales</taxon>
        <taxon>Streptomycetaceae</taxon>
        <taxon>Streptomyces</taxon>
    </lineage>
</organism>
<accession>A0ABQ3P9D0</accession>
<evidence type="ECO:0000313" key="2">
    <source>
        <dbReference type="EMBL" id="GHI21628.1"/>
    </source>
</evidence>
<feature type="region of interest" description="Disordered" evidence="1">
    <location>
        <begin position="1"/>
        <end position="62"/>
    </location>
</feature>
<reference evidence="2" key="1">
    <citation type="submission" date="2024-05" db="EMBL/GenBank/DDBJ databases">
        <title>Whole genome shotgun sequence of Streptomyces hydrogenans NBRC 13475.</title>
        <authorList>
            <person name="Komaki H."/>
            <person name="Tamura T."/>
        </authorList>
    </citation>
    <scope>NUCLEOTIDE SEQUENCE</scope>
    <source>
        <strain evidence="2">NBRC 13475</strain>
    </source>
</reference>
<name>A0ABQ3P9D0_9ACTN</name>
<proteinExistence type="predicted"/>
<evidence type="ECO:0000256" key="1">
    <source>
        <dbReference type="SAM" id="MobiDB-lite"/>
    </source>
</evidence>
<evidence type="ECO:0000313" key="3">
    <source>
        <dbReference type="Proteomes" id="UP001052739"/>
    </source>
</evidence>
<protein>
    <submittedName>
        <fullName evidence="2">Uncharacterized protein</fullName>
    </submittedName>
</protein>
<feature type="compositionally biased region" description="Low complexity" evidence="1">
    <location>
        <begin position="27"/>
        <end position="36"/>
    </location>
</feature>
<gene>
    <name evidence="2" type="ORF">Shyd_29990</name>
</gene>
<dbReference type="RefSeq" id="WP_226651692.1">
    <property type="nucleotide sequence ID" value="NZ_BNDW01000019.1"/>
</dbReference>
<sequence length="62" mass="6741">MRELHDGFSTAEPRTEPRTVPRLLIGATARPRAATRGISSTDRSPHPSRTAVPGCYLPLDVT</sequence>
<keyword evidence="3" id="KW-1185">Reference proteome</keyword>
<dbReference type="EMBL" id="BNDW01000019">
    <property type="protein sequence ID" value="GHI21628.1"/>
    <property type="molecule type" value="Genomic_DNA"/>
</dbReference>
<dbReference type="Proteomes" id="UP001052739">
    <property type="component" value="Unassembled WGS sequence"/>
</dbReference>
<comment type="caution">
    <text evidence="2">The sequence shown here is derived from an EMBL/GenBank/DDBJ whole genome shotgun (WGS) entry which is preliminary data.</text>
</comment>